<dbReference type="GO" id="GO:0005576">
    <property type="term" value="C:extracellular region"/>
    <property type="evidence" value="ECO:0007669"/>
    <property type="project" value="UniProtKB-SubCell"/>
</dbReference>
<dbReference type="InterPro" id="IPR008983">
    <property type="entry name" value="Tumour_necrosis_fac-like_dom"/>
</dbReference>
<dbReference type="RefSeq" id="XP_024144188.1">
    <property type="nucleotide sequence ID" value="XM_024288420.2"/>
</dbReference>
<dbReference type="GeneTree" id="ENSGT00940000163520"/>
<keyword evidence="2" id="KW-0964">Secreted</keyword>
<evidence type="ECO:0000256" key="4">
    <source>
        <dbReference type="SAM" id="SignalP"/>
    </source>
</evidence>
<reference evidence="6" key="2">
    <citation type="submission" date="2025-09" db="UniProtKB">
        <authorList>
            <consortium name="Ensembl"/>
        </authorList>
    </citation>
    <scope>IDENTIFICATION</scope>
</reference>
<dbReference type="OMA" id="YANSHVW"/>
<feature type="chain" id="PRO_5017293843" evidence="4">
    <location>
        <begin position="20"/>
        <end position="204"/>
    </location>
</feature>
<keyword evidence="3 4" id="KW-0732">Signal</keyword>
<dbReference type="PANTHER" id="PTHR22923">
    <property type="entry name" value="CEREBELLIN-RELATED"/>
    <property type="match status" value="1"/>
</dbReference>
<reference evidence="6" key="1">
    <citation type="submission" date="2025-08" db="UniProtKB">
        <authorList>
            <consortium name="Ensembl"/>
        </authorList>
    </citation>
    <scope>IDENTIFICATION</scope>
</reference>
<keyword evidence="7" id="KW-1185">Reference proteome</keyword>
<dbReference type="InterPro" id="IPR001073">
    <property type="entry name" value="C1q_dom"/>
</dbReference>
<dbReference type="PROSITE" id="PS50871">
    <property type="entry name" value="C1Q"/>
    <property type="match status" value="1"/>
</dbReference>
<organism evidence="6 7">
    <name type="scientific">Oryzias melastigma</name>
    <name type="common">Marine medaka</name>
    <dbReference type="NCBI Taxonomy" id="30732"/>
    <lineage>
        <taxon>Eukaryota</taxon>
        <taxon>Metazoa</taxon>
        <taxon>Chordata</taxon>
        <taxon>Craniata</taxon>
        <taxon>Vertebrata</taxon>
        <taxon>Euteleostomi</taxon>
        <taxon>Actinopterygii</taxon>
        <taxon>Neopterygii</taxon>
        <taxon>Teleostei</taxon>
        <taxon>Neoteleostei</taxon>
        <taxon>Acanthomorphata</taxon>
        <taxon>Ovalentaria</taxon>
        <taxon>Atherinomorphae</taxon>
        <taxon>Beloniformes</taxon>
        <taxon>Adrianichthyidae</taxon>
        <taxon>Oryziinae</taxon>
        <taxon>Oryzias</taxon>
    </lineage>
</organism>
<dbReference type="STRING" id="30732.ENSOMEP00000019969"/>
<dbReference type="SMART" id="SM00110">
    <property type="entry name" value="C1Q"/>
    <property type="match status" value="1"/>
</dbReference>
<sequence length="204" mass="21813">MLLLTLLLCGAHLAQDVAAGTQGVGESASSCPDIGSLQRELRALMERQTSVEASLTDAQSQIAELNSKAKSTVVFSATTDEIGAFGPFNTHTNILYKKAITNVGGAYNPSTGIFTAPVSGIYYFSFFSHSGGNRFVYLQLMKNEEFIVGIYDHQTSHDGADNGANAAFVQLRQGDQVSVRLTANTQVWGEGSLTTFSGFLLSQE</sequence>
<dbReference type="OrthoDB" id="6154955at2759"/>
<dbReference type="AlphaFoldDB" id="A0A3B3CS89"/>
<evidence type="ECO:0000256" key="1">
    <source>
        <dbReference type="ARBA" id="ARBA00004613"/>
    </source>
</evidence>
<protein>
    <submittedName>
        <fullName evidence="6">Complement C1q tumor necrosis factor-related protein 3-like</fullName>
    </submittedName>
</protein>
<dbReference type="Proteomes" id="UP000261560">
    <property type="component" value="Unplaced"/>
</dbReference>
<dbReference type="KEGG" id="oml:112156213"/>
<evidence type="ECO:0000256" key="3">
    <source>
        <dbReference type="ARBA" id="ARBA00022729"/>
    </source>
</evidence>
<dbReference type="Pfam" id="PF00386">
    <property type="entry name" value="C1q"/>
    <property type="match status" value="1"/>
</dbReference>
<feature type="signal peptide" evidence="4">
    <location>
        <begin position="1"/>
        <end position="19"/>
    </location>
</feature>
<dbReference type="PRINTS" id="PR00007">
    <property type="entry name" value="COMPLEMNTC1Q"/>
</dbReference>
<dbReference type="InterPro" id="IPR050822">
    <property type="entry name" value="Cerebellin_Synaptic_Org"/>
</dbReference>
<evidence type="ECO:0000256" key="2">
    <source>
        <dbReference type="ARBA" id="ARBA00022525"/>
    </source>
</evidence>
<comment type="subcellular location">
    <subcellularLocation>
        <location evidence="1">Secreted</location>
    </subcellularLocation>
</comment>
<dbReference type="GeneID" id="112156213"/>
<dbReference type="PANTHER" id="PTHR22923:SF102">
    <property type="entry name" value="CEREBELLIN 13-RELATED"/>
    <property type="match status" value="1"/>
</dbReference>
<dbReference type="Gene3D" id="2.60.120.40">
    <property type="match status" value="1"/>
</dbReference>
<dbReference type="Ensembl" id="ENSOMET00000029325.1">
    <property type="protein sequence ID" value="ENSOMEP00000019969.1"/>
    <property type="gene ID" value="ENSOMEG00000021780.1"/>
</dbReference>
<feature type="domain" description="C1q" evidence="5">
    <location>
        <begin position="68"/>
        <end position="204"/>
    </location>
</feature>
<evidence type="ECO:0000313" key="7">
    <source>
        <dbReference type="Proteomes" id="UP000261560"/>
    </source>
</evidence>
<accession>A0A3B3CS89</accession>
<evidence type="ECO:0000313" key="6">
    <source>
        <dbReference type="Ensembl" id="ENSOMEP00000019969.1"/>
    </source>
</evidence>
<dbReference type="PaxDb" id="30732-ENSOMEP00000019969"/>
<dbReference type="SUPFAM" id="SSF49842">
    <property type="entry name" value="TNF-like"/>
    <property type="match status" value="1"/>
</dbReference>
<name>A0A3B3CS89_ORYME</name>
<evidence type="ECO:0000259" key="5">
    <source>
        <dbReference type="PROSITE" id="PS50871"/>
    </source>
</evidence>
<proteinExistence type="predicted"/>